<organism evidence="4 5">
    <name type="scientific">Flavobacterium rhamnosiphilum</name>
    <dbReference type="NCBI Taxonomy" id="2541724"/>
    <lineage>
        <taxon>Bacteria</taxon>
        <taxon>Pseudomonadati</taxon>
        <taxon>Bacteroidota</taxon>
        <taxon>Flavobacteriia</taxon>
        <taxon>Flavobacteriales</taxon>
        <taxon>Flavobacteriaceae</taxon>
        <taxon>Flavobacterium</taxon>
    </lineage>
</organism>
<dbReference type="GO" id="GO:0016989">
    <property type="term" value="F:sigma factor antagonist activity"/>
    <property type="evidence" value="ECO:0007669"/>
    <property type="project" value="TreeGrafter"/>
</dbReference>
<dbReference type="OrthoDB" id="651134at2"/>
<dbReference type="AlphaFoldDB" id="A0A4R5F6I9"/>
<evidence type="ECO:0000259" key="2">
    <source>
        <dbReference type="Pfam" id="PF04773"/>
    </source>
</evidence>
<keyword evidence="1" id="KW-1133">Transmembrane helix</keyword>
<dbReference type="PANTHER" id="PTHR30273:SF2">
    <property type="entry name" value="PROTEIN FECR"/>
    <property type="match status" value="1"/>
</dbReference>
<evidence type="ECO:0000313" key="4">
    <source>
        <dbReference type="EMBL" id="TDE42944.1"/>
    </source>
</evidence>
<comment type="caution">
    <text evidence="4">The sequence shown here is derived from an EMBL/GenBank/DDBJ whole genome shotgun (WGS) entry which is preliminary data.</text>
</comment>
<dbReference type="PANTHER" id="PTHR30273">
    <property type="entry name" value="PERIPLASMIC SIGNAL SENSOR AND SIGMA FACTOR ACTIVATOR FECR-RELATED"/>
    <property type="match status" value="1"/>
</dbReference>
<dbReference type="Pfam" id="PF16344">
    <property type="entry name" value="FecR_C"/>
    <property type="match status" value="1"/>
</dbReference>
<evidence type="ECO:0000313" key="5">
    <source>
        <dbReference type="Proteomes" id="UP000294814"/>
    </source>
</evidence>
<sequence>MTVKKSELLIVKFITNHASQGEIEILSQWLEDLENQKAFKDFVKINYAIDYTMNSFDSVETKKQLLQKINQDKSIFYRRRLQSYFKYAALAVLFIGLVFVFKNGSFFEQEKGVLIPKEGVITLKLADGSLQIINPSNSKNITDKFGKVMGKQDKSRISYSDANASGSLVYNTLKIPYGKRFELELSDGTIVHLNSGTSLTYPIRFLKNQNRQVLLTGEAFFEVAKDKKHPFTVNAQELNVEVLGTTFNVSSYTDDPVIDVVLVEGKVGLYKEVKTRDGMVKLTAGLKGSNIKGRETITTESVNTRAYTAWVQGNLVFKNVSFDAIIKKLERHYNVAFINKNKTLGKEIFNASFKGESIEEVLAYFSDSYAIDYTIKDNKIIIK</sequence>
<dbReference type="EMBL" id="SMLG01000009">
    <property type="protein sequence ID" value="TDE42944.1"/>
    <property type="molecule type" value="Genomic_DNA"/>
</dbReference>
<keyword evidence="1" id="KW-0472">Membrane</keyword>
<feature type="domain" description="FecR protein" evidence="2">
    <location>
        <begin position="174"/>
        <end position="267"/>
    </location>
</feature>
<name>A0A4R5F6I9_9FLAO</name>
<dbReference type="Proteomes" id="UP000294814">
    <property type="component" value="Unassembled WGS sequence"/>
</dbReference>
<dbReference type="InterPro" id="IPR006860">
    <property type="entry name" value="FecR"/>
</dbReference>
<dbReference type="Gene3D" id="2.60.120.1440">
    <property type="match status" value="1"/>
</dbReference>
<feature type="domain" description="Protein FecR C-terminal" evidence="3">
    <location>
        <begin position="315"/>
        <end position="382"/>
    </location>
</feature>
<evidence type="ECO:0000259" key="3">
    <source>
        <dbReference type="Pfam" id="PF16344"/>
    </source>
</evidence>
<gene>
    <name evidence="4" type="ORF">E0I26_12290</name>
</gene>
<evidence type="ECO:0000256" key="1">
    <source>
        <dbReference type="SAM" id="Phobius"/>
    </source>
</evidence>
<protein>
    <submittedName>
        <fullName evidence="4">FecR family protein</fullName>
    </submittedName>
</protein>
<keyword evidence="1" id="KW-0812">Transmembrane</keyword>
<reference evidence="4 5" key="1">
    <citation type="submission" date="2019-03" db="EMBL/GenBank/DDBJ databases">
        <title>Novel species of Flavobacterium.</title>
        <authorList>
            <person name="Liu Q."/>
            <person name="Xin Y.-H."/>
        </authorList>
    </citation>
    <scope>NUCLEOTIDE SEQUENCE [LARGE SCALE GENOMIC DNA]</scope>
    <source>
        <strain evidence="4 5">LB3P52</strain>
    </source>
</reference>
<dbReference type="Gene3D" id="3.55.50.30">
    <property type="match status" value="1"/>
</dbReference>
<dbReference type="InterPro" id="IPR012373">
    <property type="entry name" value="Ferrdict_sens_TM"/>
</dbReference>
<dbReference type="Pfam" id="PF04773">
    <property type="entry name" value="FecR"/>
    <property type="match status" value="1"/>
</dbReference>
<feature type="transmembrane region" description="Helical" evidence="1">
    <location>
        <begin position="84"/>
        <end position="101"/>
    </location>
</feature>
<accession>A0A4R5F6I9</accession>
<proteinExistence type="predicted"/>
<dbReference type="InterPro" id="IPR032508">
    <property type="entry name" value="FecR_C"/>
</dbReference>
<keyword evidence="5" id="KW-1185">Reference proteome</keyword>
<dbReference type="PIRSF" id="PIRSF018266">
    <property type="entry name" value="FecR"/>
    <property type="match status" value="1"/>
</dbReference>